<protein>
    <recommendedName>
        <fullName evidence="10">tRNA dimethylallyltransferase</fullName>
        <ecNumber evidence="10">2.5.1.75</ecNumber>
    </recommendedName>
    <alternativeName>
        <fullName evidence="10">Dimethylallyl diphosphate:tRNA dimethylallyltransferase</fullName>
        <shortName evidence="10">DMAPP:tRNA dimethylallyltransferase</shortName>
        <shortName evidence="10">DMATase</shortName>
    </alternativeName>
    <alternativeName>
        <fullName evidence="10">Isopentenyl-diphosphate:tRNA isopentenyltransferase</fullName>
        <shortName evidence="10">IPP transferase</shortName>
        <shortName evidence="10">IPPT</shortName>
        <shortName evidence="10">IPTase</shortName>
    </alternativeName>
</protein>
<evidence type="ECO:0000256" key="6">
    <source>
        <dbReference type="ARBA" id="ARBA00022741"/>
    </source>
</evidence>
<dbReference type="HAMAP" id="MF_00185">
    <property type="entry name" value="IPP_trans"/>
    <property type="match status" value="1"/>
</dbReference>
<feature type="binding site" evidence="10">
    <location>
        <begin position="13"/>
        <end position="18"/>
    </location>
    <ligand>
        <name>substrate</name>
    </ligand>
</feature>
<keyword evidence="4 10" id="KW-0808">Transferase</keyword>
<keyword evidence="8 10" id="KW-0460">Magnesium</keyword>
<dbReference type="Pfam" id="PF01715">
    <property type="entry name" value="IPPT"/>
    <property type="match status" value="1"/>
</dbReference>
<keyword evidence="6 10" id="KW-0547">Nucleotide-binding</keyword>
<dbReference type="PANTHER" id="PTHR11088">
    <property type="entry name" value="TRNA DIMETHYLALLYLTRANSFERASE"/>
    <property type="match status" value="1"/>
</dbReference>
<evidence type="ECO:0000256" key="7">
    <source>
        <dbReference type="ARBA" id="ARBA00022840"/>
    </source>
</evidence>
<evidence type="ECO:0000313" key="15">
    <source>
        <dbReference type="Proteomes" id="UP001628078"/>
    </source>
</evidence>
<dbReference type="InterPro" id="IPR027417">
    <property type="entry name" value="P-loop_NTPase"/>
</dbReference>
<evidence type="ECO:0000256" key="1">
    <source>
        <dbReference type="ARBA" id="ARBA00001946"/>
    </source>
</evidence>
<comment type="caution">
    <text evidence="10">Lacks conserved residue(s) required for the propagation of feature annotation.</text>
</comment>
<evidence type="ECO:0000256" key="2">
    <source>
        <dbReference type="ARBA" id="ARBA00003213"/>
    </source>
</evidence>
<gene>
    <name evidence="10 14" type="primary">miaA</name>
    <name evidence="14" type="ORF">JCM31185_01470</name>
</gene>
<comment type="subunit">
    <text evidence="10">Monomer.</text>
</comment>
<feature type="binding site" evidence="10">
    <location>
        <begin position="11"/>
        <end position="18"/>
    </location>
    <ligand>
        <name>ATP</name>
        <dbReference type="ChEBI" id="CHEBI:30616"/>
    </ligand>
</feature>
<dbReference type="SUPFAM" id="SSF52540">
    <property type="entry name" value="P-loop containing nucleoside triphosphate hydrolases"/>
    <property type="match status" value="2"/>
</dbReference>
<dbReference type="NCBIfam" id="TIGR00174">
    <property type="entry name" value="miaA"/>
    <property type="match status" value="1"/>
</dbReference>
<dbReference type="Proteomes" id="UP001628078">
    <property type="component" value="Unassembled WGS sequence"/>
</dbReference>
<dbReference type="Gene3D" id="3.40.50.300">
    <property type="entry name" value="P-loop containing nucleotide triphosphate hydrolases"/>
    <property type="match status" value="1"/>
</dbReference>
<comment type="similarity">
    <text evidence="3 10 13">Belongs to the IPP transferase family.</text>
</comment>
<dbReference type="EMBL" id="BQXO01000001">
    <property type="protein sequence ID" value="GKT04858.1"/>
    <property type="molecule type" value="Genomic_DNA"/>
</dbReference>
<evidence type="ECO:0000256" key="11">
    <source>
        <dbReference type="RuleBase" id="RU003783"/>
    </source>
</evidence>
<comment type="catalytic activity">
    <reaction evidence="9 10 11">
        <text>adenosine(37) in tRNA + dimethylallyl diphosphate = N(6)-dimethylallyladenosine(37) in tRNA + diphosphate</text>
        <dbReference type="Rhea" id="RHEA:26482"/>
        <dbReference type="Rhea" id="RHEA-COMP:10162"/>
        <dbReference type="Rhea" id="RHEA-COMP:10375"/>
        <dbReference type="ChEBI" id="CHEBI:33019"/>
        <dbReference type="ChEBI" id="CHEBI:57623"/>
        <dbReference type="ChEBI" id="CHEBI:74411"/>
        <dbReference type="ChEBI" id="CHEBI:74415"/>
        <dbReference type="EC" id="2.5.1.75"/>
    </reaction>
</comment>
<dbReference type="RefSeq" id="WP_407882103.1">
    <property type="nucleotide sequence ID" value="NZ_BQXO01000001.1"/>
</dbReference>
<proteinExistence type="inferred from homology"/>
<dbReference type="InterPro" id="IPR018022">
    <property type="entry name" value="IPT"/>
</dbReference>
<reference evidence="14 15" key="1">
    <citation type="submission" date="2022-03" db="EMBL/GenBank/DDBJ databases">
        <title>Draft genome sequence of Furfurilactobacillus curtus JCM 31185.</title>
        <authorList>
            <person name="Suzuki S."/>
            <person name="Endo A."/>
            <person name="Kajikawa A."/>
        </authorList>
    </citation>
    <scope>NUCLEOTIDE SEQUENCE [LARGE SCALE GENOMIC DNA]</scope>
    <source>
        <strain evidence="14 15">JCM 31185</strain>
    </source>
</reference>
<evidence type="ECO:0000256" key="10">
    <source>
        <dbReference type="HAMAP-Rule" id="MF_00185"/>
    </source>
</evidence>
<comment type="caution">
    <text evidence="14">The sequence shown here is derived from an EMBL/GenBank/DDBJ whole genome shotgun (WGS) entry which is preliminary data.</text>
</comment>
<feature type="site" description="Interaction with substrate tRNA" evidence="10">
    <location>
        <position position="123"/>
    </location>
</feature>
<evidence type="ECO:0000256" key="5">
    <source>
        <dbReference type="ARBA" id="ARBA00022694"/>
    </source>
</evidence>
<comment type="cofactor">
    <cofactor evidence="1 10">
        <name>Mg(2+)</name>
        <dbReference type="ChEBI" id="CHEBI:18420"/>
    </cofactor>
</comment>
<dbReference type="EC" id="2.5.1.75" evidence="10"/>
<evidence type="ECO:0000313" key="14">
    <source>
        <dbReference type="EMBL" id="GKT04858.1"/>
    </source>
</evidence>
<feature type="site" description="Interaction with substrate tRNA" evidence="10">
    <location>
        <position position="102"/>
    </location>
</feature>
<feature type="region of interest" description="Interaction with substrate tRNA" evidence="10">
    <location>
        <begin position="36"/>
        <end position="39"/>
    </location>
</feature>
<evidence type="ECO:0000256" key="13">
    <source>
        <dbReference type="RuleBase" id="RU003785"/>
    </source>
</evidence>
<accession>A0ABQ5JKZ3</accession>
<keyword evidence="5 10" id="KW-0819">tRNA processing</keyword>
<dbReference type="InterPro" id="IPR039657">
    <property type="entry name" value="Dimethylallyltransferase"/>
</dbReference>
<sequence length="305" mass="35080">MNKPKVLLVVGPTAVGKTQLSIELAKQFNGEVISGDSMQVYRHLDIGTAKVTSVEQEHIPHYLIDIREVSEGFTVAQFVDEATNLIRQITARGKLPIIVGGTGFYLQALLDGLRLGSPADKQRRQFWQTMLAKHDQLWLWQQLDERDPKAADQIPMGNSRRVIRALEVFESTGHSILEQERRSQQFDALIVGLTTDRAVLYERINHRVDEMMTAGLIEEARWLYERRQVAPQASRGIGYKELFEYFEDQESLNEAIAAIKQHSRHYAKRQLTWFRHQLPVEWFDLVSGADTIVEIEQRVADWQSK</sequence>
<evidence type="ECO:0000256" key="12">
    <source>
        <dbReference type="RuleBase" id="RU003784"/>
    </source>
</evidence>
<evidence type="ECO:0000256" key="9">
    <source>
        <dbReference type="ARBA" id="ARBA00049563"/>
    </source>
</evidence>
<keyword evidence="7 10" id="KW-0067">ATP-binding</keyword>
<dbReference type="Gene3D" id="1.10.20.140">
    <property type="match status" value="1"/>
</dbReference>
<name>A0ABQ5JKZ3_9LACO</name>
<evidence type="ECO:0000256" key="3">
    <source>
        <dbReference type="ARBA" id="ARBA00005842"/>
    </source>
</evidence>
<evidence type="ECO:0000256" key="8">
    <source>
        <dbReference type="ARBA" id="ARBA00022842"/>
    </source>
</evidence>
<evidence type="ECO:0000256" key="4">
    <source>
        <dbReference type="ARBA" id="ARBA00022679"/>
    </source>
</evidence>
<comment type="function">
    <text evidence="2 10 12">Catalyzes the transfer of a dimethylallyl group onto the adenine at position 37 in tRNAs that read codons beginning with uridine, leading to the formation of N6-(dimethylallyl)adenosine (i(6)A).</text>
</comment>
<organism evidence="14 15">
    <name type="scientific">Furfurilactobacillus curtus</name>
    <dbReference type="NCBI Taxonomy" id="1746200"/>
    <lineage>
        <taxon>Bacteria</taxon>
        <taxon>Bacillati</taxon>
        <taxon>Bacillota</taxon>
        <taxon>Bacilli</taxon>
        <taxon>Lactobacillales</taxon>
        <taxon>Lactobacillaceae</taxon>
        <taxon>Furfurilactobacillus</taxon>
    </lineage>
</organism>
<keyword evidence="15" id="KW-1185">Reference proteome</keyword>
<dbReference type="PANTHER" id="PTHR11088:SF60">
    <property type="entry name" value="TRNA DIMETHYLALLYLTRANSFERASE"/>
    <property type="match status" value="1"/>
</dbReference>